<dbReference type="PANTHER" id="PTHR34198:SF1">
    <property type="entry name" value="OS01G0104300 PROTEIN"/>
    <property type="match status" value="1"/>
</dbReference>
<dbReference type="AlphaFoldDB" id="A0A0K9PRC4"/>
<accession>A0A0K9PRC4</accession>
<dbReference type="OrthoDB" id="1913905at2759"/>
<proteinExistence type="predicted"/>
<name>A0A0K9PRC4_ZOSMR</name>
<keyword evidence="2" id="KW-1185">Reference proteome</keyword>
<evidence type="ECO:0000313" key="2">
    <source>
        <dbReference type="Proteomes" id="UP000036987"/>
    </source>
</evidence>
<organism evidence="1 2">
    <name type="scientific">Zostera marina</name>
    <name type="common">Eelgrass</name>
    <dbReference type="NCBI Taxonomy" id="29655"/>
    <lineage>
        <taxon>Eukaryota</taxon>
        <taxon>Viridiplantae</taxon>
        <taxon>Streptophyta</taxon>
        <taxon>Embryophyta</taxon>
        <taxon>Tracheophyta</taxon>
        <taxon>Spermatophyta</taxon>
        <taxon>Magnoliopsida</taxon>
        <taxon>Liliopsida</taxon>
        <taxon>Zosteraceae</taxon>
        <taxon>Zostera</taxon>
    </lineage>
</organism>
<dbReference type="OMA" id="EISALWI"/>
<dbReference type="EMBL" id="LFYR01000671">
    <property type="protein sequence ID" value="KMZ71531.1"/>
    <property type="molecule type" value="Genomic_DNA"/>
</dbReference>
<dbReference type="PANTHER" id="PTHR34198">
    <property type="entry name" value="OS01G0175100 PROTEIN"/>
    <property type="match status" value="1"/>
</dbReference>
<dbReference type="Proteomes" id="UP000036987">
    <property type="component" value="Unassembled WGS sequence"/>
</dbReference>
<evidence type="ECO:0000313" key="1">
    <source>
        <dbReference type="EMBL" id="KMZ71531.1"/>
    </source>
</evidence>
<sequence length="111" mass="12648">MAFASTPVISFRTPSIRPCAAAGKGQRMGKWWTPIFGWSQEPDYFDDATTDDDGSVQEKKETHRKFSMFTEEKARELRMKTAETSTFHEVMYHSAIASRLASDFNTKSQDV</sequence>
<gene>
    <name evidence="1" type="ORF">ZOSMA_17G00860</name>
</gene>
<protein>
    <submittedName>
        <fullName evidence="1">Uncharacterized protein</fullName>
    </submittedName>
</protein>
<reference evidence="2" key="1">
    <citation type="journal article" date="2016" name="Nature">
        <title>The genome of the seagrass Zostera marina reveals angiosperm adaptation to the sea.</title>
        <authorList>
            <person name="Olsen J.L."/>
            <person name="Rouze P."/>
            <person name="Verhelst B."/>
            <person name="Lin Y.-C."/>
            <person name="Bayer T."/>
            <person name="Collen J."/>
            <person name="Dattolo E."/>
            <person name="De Paoli E."/>
            <person name="Dittami S."/>
            <person name="Maumus F."/>
            <person name="Michel G."/>
            <person name="Kersting A."/>
            <person name="Lauritano C."/>
            <person name="Lohaus R."/>
            <person name="Toepel M."/>
            <person name="Tonon T."/>
            <person name="Vanneste K."/>
            <person name="Amirebrahimi M."/>
            <person name="Brakel J."/>
            <person name="Bostroem C."/>
            <person name="Chovatia M."/>
            <person name="Grimwood J."/>
            <person name="Jenkins J.W."/>
            <person name="Jueterbock A."/>
            <person name="Mraz A."/>
            <person name="Stam W.T."/>
            <person name="Tice H."/>
            <person name="Bornberg-Bauer E."/>
            <person name="Green P.J."/>
            <person name="Pearson G.A."/>
            <person name="Procaccini G."/>
            <person name="Duarte C.M."/>
            <person name="Schmutz J."/>
            <person name="Reusch T.B.H."/>
            <person name="Van de Peer Y."/>
        </authorList>
    </citation>
    <scope>NUCLEOTIDE SEQUENCE [LARGE SCALE GENOMIC DNA]</scope>
    <source>
        <strain evidence="2">cv. Finnish</strain>
    </source>
</reference>
<comment type="caution">
    <text evidence="1">The sequence shown here is derived from an EMBL/GenBank/DDBJ whole genome shotgun (WGS) entry which is preliminary data.</text>
</comment>